<name>A9ICF6_BORPD</name>
<keyword evidence="1 2" id="KW-0808">Transferase</keyword>
<dbReference type="Proteomes" id="UP000001225">
    <property type="component" value="Chromosome"/>
</dbReference>
<dbReference type="AlphaFoldDB" id="A9ICF6"/>
<keyword evidence="3" id="KW-1185">Reference proteome</keyword>
<evidence type="ECO:0000256" key="1">
    <source>
        <dbReference type="ARBA" id="ARBA00022679"/>
    </source>
</evidence>
<reference evidence="2 3" key="1">
    <citation type="journal article" date="2008" name="BMC Genomics">
        <title>The missing link: Bordetella petrii is endowed with both the metabolic versatility of environmental bacteria and virulence traits of pathogenic Bordetellae.</title>
        <authorList>
            <person name="Gross R."/>
            <person name="Guzman C.A."/>
            <person name="Sebaihia M."/>
            <person name="Martins Dos Santos V.A."/>
            <person name="Pieper D.H."/>
            <person name="Koebnik R."/>
            <person name="Lechner M."/>
            <person name="Bartels D."/>
            <person name="Buhrmester J."/>
            <person name="Choudhuri J.V."/>
            <person name="Ebensen T."/>
            <person name="Gaigalat L."/>
            <person name="Herrmann S."/>
            <person name="Khachane A.N."/>
            <person name="Larisch C."/>
            <person name="Link S."/>
            <person name="Linke B."/>
            <person name="Meyer F."/>
            <person name="Mormann S."/>
            <person name="Nakunst D."/>
            <person name="Rueckert C."/>
            <person name="Schneiker-Bekel S."/>
            <person name="Schulze K."/>
            <person name="Vorhoelter F.J."/>
            <person name="Yevsa T."/>
            <person name="Engle J.T."/>
            <person name="Goldman W.E."/>
            <person name="Puehler A."/>
            <person name="Goebel U.B."/>
            <person name="Goesmann A."/>
            <person name="Bloecker H."/>
            <person name="Kaiser O."/>
            <person name="Martinez-Arias R."/>
        </authorList>
    </citation>
    <scope>NUCLEOTIDE SEQUENCE [LARGE SCALE GENOMIC DNA]</scope>
    <source>
        <strain evidence="3">ATCC BAA-461 / DSM 12804 / CCUG 43448 / CIP 107267 / Se-1111R</strain>
    </source>
</reference>
<dbReference type="PANTHER" id="PTHR48207">
    <property type="entry name" value="SUCCINATE--HYDROXYMETHYLGLUTARATE COA-TRANSFERASE"/>
    <property type="match status" value="1"/>
</dbReference>
<organism evidence="2 3">
    <name type="scientific">Bordetella petrii (strain ATCC BAA-461 / DSM 12804 / CCUG 43448 / CIP 107267 / Se-1111R)</name>
    <dbReference type="NCBI Taxonomy" id="340100"/>
    <lineage>
        <taxon>Bacteria</taxon>
        <taxon>Pseudomonadati</taxon>
        <taxon>Pseudomonadota</taxon>
        <taxon>Betaproteobacteria</taxon>
        <taxon>Burkholderiales</taxon>
        <taxon>Alcaligenaceae</taxon>
        <taxon>Bordetella</taxon>
    </lineage>
</organism>
<dbReference type="Pfam" id="PF02515">
    <property type="entry name" value="CoA_transf_3"/>
    <property type="match status" value="1"/>
</dbReference>
<dbReference type="Gene3D" id="3.30.1540.10">
    <property type="entry name" value="formyl-coa transferase, domain 3"/>
    <property type="match status" value="1"/>
</dbReference>
<accession>A9ICF6</accession>
<gene>
    <name evidence="2" type="ordered locus">Bpet1227</name>
</gene>
<dbReference type="KEGG" id="bpt:Bpet1227"/>
<protein>
    <submittedName>
        <fullName evidence="2">Probable acyl-CoA transferase/carnitine dehydratase</fullName>
        <ecNumber evidence="2">2.8.3.16</ecNumber>
    </submittedName>
</protein>
<dbReference type="InterPro" id="IPR044855">
    <property type="entry name" value="CoA-Trfase_III_dom3_sf"/>
</dbReference>
<dbReference type="InterPro" id="IPR023606">
    <property type="entry name" value="CoA-Trfase_III_dom_1_sf"/>
</dbReference>
<dbReference type="EC" id="2.8.3.16" evidence="2"/>
<dbReference type="STRING" id="94624.Bpet1227"/>
<evidence type="ECO:0000313" key="2">
    <source>
        <dbReference type="EMBL" id="CAP41561.1"/>
    </source>
</evidence>
<dbReference type="InterPro" id="IPR003673">
    <property type="entry name" value="CoA-Trfase_fam_III"/>
</dbReference>
<dbReference type="PANTHER" id="PTHR48207:SF4">
    <property type="entry name" value="BLL6097 PROTEIN"/>
    <property type="match status" value="1"/>
</dbReference>
<dbReference type="GO" id="GO:0033608">
    <property type="term" value="F:formyl-CoA transferase activity"/>
    <property type="evidence" value="ECO:0007669"/>
    <property type="project" value="UniProtKB-EC"/>
</dbReference>
<dbReference type="EMBL" id="AM902716">
    <property type="protein sequence ID" value="CAP41561.1"/>
    <property type="molecule type" value="Genomic_DNA"/>
</dbReference>
<dbReference type="InterPro" id="IPR050483">
    <property type="entry name" value="CoA-transferase_III_domain"/>
</dbReference>
<proteinExistence type="predicted"/>
<sequence length="433" mass="47391">MTINQSTSPLDDYDMSKALLDDFPEHTPRPPGADSALQNIRVVDFTHYIAGPFATAIMADMGADVVKIEFPGKGDDFRQYPPVNAEIGGGAPFLWCNRNKRSIAIDLKSPHGKAVAMDLIAKADVVVENFSTGVMEKLGLGYETCKKLNPALIFCSISAYGREGAYADRLGFDPIAQAESGFVSMNGYPDRDGVRALSPVMDISTAMMASNAILGALVYKTRTGKGQFVEVPLFHNAVLMTGYAPLQHLFTGREPQRPGNTSPDTCPSGVFHASDRPFFINCGSTAIFQRLLTQVMDLPQMAADPAYATNKDRLEKKEEIFALLQEQFSKQPWDYWKVRMREIGVPNGEIRSVGDAIRSPEARECNIVTRIPHPAIGWIPNVALPIKYRDTPLVDPVAAPMIGQETEAVLADWLGYDDAAIRKLKLDGAFGST</sequence>
<dbReference type="SUPFAM" id="SSF89796">
    <property type="entry name" value="CoA-transferase family III (CaiB/BaiF)"/>
    <property type="match status" value="1"/>
</dbReference>
<evidence type="ECO:0000313" key="3">
    <source>
        <dbReference type="Proteomes" id="UP000001225"/>
    </source>
</evidence>
<dbReference type="eggNOG" id="COG1804">
    <property type="taxonomic scope" value="Bacteria"/>
</dbReference>
<dbReference type="Gene3D" id="3.40.50.10540">
    <property type="entry name" value="Crotonobetainyl-coa:carnitine coa-transferase, domain 1"/>
    <property type="match status" value="1"/>
</dbReference>